<dbReference type="Proteomes" id="UP000181909">
    <property type="component" value="Unassembled WGS sequence"/>
</dbReference>
<evidence type="ECO:0000256" key="7">
    <source>
        <dbReference type="RuleBase" id="RU363032"/>
    </source>
</evidence>
<dbReference type="CDD" id="cd06261">
    <property type="entry name" value="TM_PBP2"/>
    <property type="match status" value="1"/>
</dbReference>
<keyword evidence="5 7" id="KW-1133">Transmembrane helix</keyword>
<keyword evidence="6 7" id="KW-0472">Membrane</keyword>
<comment type="similarity">
    <text evidence="7">Belongs to the binding-protein-dependent transport system permease family.</text>
</comment>
<evidence type="ECO:0000313" key="10">
    <source>
        <dbReference type="Proteomes" id="UP000181909"/>
    </source>
</evidence>
<comment type="subcellular location">
    <subcellularLocation>
        <location evidence="1 7">Cell membrane</location>
        <topology evidence="1 7">Multi-pass membrane protein</topology>
    </subcellularLocation>
</comment>
<gene>
    <name evidence="9" type="ORF">SAMN02787144_100949</name>
</gene>
<keyword evidence="2 7" id="KW-0813">Transport</keyword>
<dbReference type="AlphaFoldDB" id="A0A1K2BNX1"/>
<dbReference type="PROSITE" id="PS50928">
    <property type="entry name" value="ABC_TM1"/>
    <property type="match status" value="1"/>
</dbReference>
<evidence type="ECO:0000256" key="5">
    <source>
        <dbReference type="ARBA" id="ARBA00022989"/>
    </source>
</evidence>
<dbReference type="GO" id="GO:0055085">
    <property type="term" value="P:transmembrane transport"/>
    <property type="evidence" value="ECO:0007669"/>
    <property type="project" value="InterPro"/>
</dbReference>
<evidence type="ECO:0000256" key="2">
    <source>
        <dbReference type="ARBA" id="ARBA00022448"/>
    </source>
</evidence>
<organism evidence="9 10">
    <name type="scientific">Streptomyces atratus</name>
    <dbReference type="NCBI Taxonomy" id="1893"/>
    <lineage>
        <taxon>Bacteria</taxon>
        <taxon>Bacillati</taxon>
        <taxon>Actinomycetota</taxon>
        <taxon>Actinomycetes</taxon>
        <taxon>Kitasatosporales</taxon>
        <taxon>Streptomycetaceae</taxon>
        <taxon>Streptomyces</taxon>
    </lineage>
</organism>
<proteinExistence type="inferred from homology"/>
<dbReference type="Gene3D" id="1.10.3720.10">
    <property type="entry name" value="MetI-like"/>
    <property type="match status" value="1"/>
</dbReference>
<dbReference type="Pfam" id="PF00528">
    <property type="entry name" value="BPD_transp_1"/>
    <property type="match status" value="1"/>
</dbReference>
<sequence length="322" mass="34397">MSRTTTRALGVVSRLAGMAATLLVTSFLVFSSLYLAPGDPASFLVRGRSASPDELAQIRHRYGFDEPFFVRYWDWLGGVLHGDFGRSYVFHQDVSSVIWSRLPATLLLIAAAALLIAVVGVAAGIVGALRRGTRTDSMLMLLVTVGAAAPAFVAALLLRSLFGVKLGWFPTIGNGTGVLDRLHHVVLPAIALSVTFMAMVTRVTRSSMLEELGREHVEVAVSRGTPRWTVIRRHVLRNALGPIVTVSALLISGMLVSTSIVETAFGMSGVGSLLVTSVNQMDFQVVQAIVLLVVAAFVVVNFLVDLVHPLIDPRVAAAGSAR</sequence>
<dbReference type="InterPro" id="IPR035906">
    <property type="entry name" value="MetI-like_sf"/>
</dbReference>
<evidence type="ECO:0000313" key="9">
    <source>
        <dbReference type="EMBL" id="SFX99992.1"/>
    </source>
</evidence>
<feature type="transmembrane region" description="Helical" evidence="7">
    <location>
        <begin position="141"/>
        <end position="162"/>
    </location>
</feature>
<keyword evidence="4 7" id="KW-0812">Transmembrane</keyword>
<evidence type="ECO:0000259" key="8">
    <source>
        <dbReference type="PROSITE" id="PS50928"/>
    </source>
</evidence>
<evidence type="ECO:0000256" key="6">
    <source>
        <dbReference type="ARBA" id="ARBA00023136"/>
    </source>
</evidence>
<dbReference type="PANTHER" id="PTHR43163">
    <property type="entry name" value="DIPEPTIDE TRANSPORT SYSTEM PERMEASE PROTEIN DPPB-RELATED"/>
    <property type="match status" value="1"/>
</dbReference>
<feature type="transmembrane region" description="Helical" evidence="7">
    <location>
        <begin position="182"/>
        <end position="200"/>
    </location>
</feature>
<dbReference type="InterPro" id="IPR000515">
    <property type="entry name" value="MetI-like"/>
</dbReference>
<feature type="transmembrane region" description="Helical" evidence="7">
    <location>
        <begin position="106"/>
        <end position="129"/>
    </location>
</feature>
<feature type="transmembrane region" description="Helical" evidence="7">
    <location>
        <begin position="12"/>
        <end position="36"/>
    </location>
</feature>
<dbReference type="EMBL" id="FPJO01000009">
    <property type="protein sequence ID" value="SFX99992.1"/>
    <property type="molecule type" value="Genomic_DNA"/>
</dbReference>
<accession>A0A1K2BNX1</accession>
<dbReference type="PANTHER" id="PTHR43163:SF3">
    <property type="entry name" value="PEPTIDE ABC TRANSPORTER PERMEASE PROTEIN"/>
    <property type="match status" value="1"/>
</dbReference>
<name>A0A1K2BNX1_STRAR</name>
<dbReference type="STRING" id="1893.SAMN02787144_100949"/>
<evidence type="ECO:0000256" key="1">
    <source>
        <dbReference type="ARBA" id="ARBA00004651"/>
    </source>
</evidence>
<keyword evidence="3" id="KW-1003">Cell membrane</keyword>
<protein>
    <submittedName>
        <fullName evidence="9">Peptide/nickel transport system permease protein</fullName>
    </submittedName>
</protein>
<feature type="domain" description="ABC transmembrane type-1" evidence="8">
    <location>
        <begin position="102"/>
        <end position="304"/>
    </location>
</feature>
<reference evidence="9 10" key="1">
    <citation type="submission" date="2016-11" db="EMBL/GenBank/DDBJ databases">
        <authorList>
            <person name="Jaros S."/>
            <person name="Januszkiewicz K."/>
            <person name="Wedrychowicz H."/>
        </authorList>
    </citation>
    <scope>NUCLEOTIDE SEQUENCE [LARGE SCALE GENOMIC DNA]</scope>
    <source>
        <strain evidence="9 10">OK807</strain>
    </source>
</reference>
<dbReference type="GO" id="GO:0005886">
    <property type="term" value="C:plasma membrane"/>
    <property type="evidence" value="ECO:0007669"/>
    <property type="project" value="UniProtKB-SubCell"/>
</dbReference>
<dbReference type="Pfam" id="PF19300">
    <property type="entry name" value="BPD_transp_1_N"/>
    <property type="match status" value="1"/>
</dbReference>
<dbReference type="SUPFAM" id="SSF161098">
    <property type="entry name" value="MetI-like"/>
    <property type="match status" value="1"/>
</dbReference>
<evidence type="ECO:0000256" key="3">
    <source>
        <dbReference type="ARBA" id="ARBA00022475"/>
    </source>
</evidence>
<feature type="transmembrane region" description="Helical" evidence="7">
    <location>
        <begin position="239"/>
        <end position="265"/>
    </location>
</feature>
<dbReference type="InterPro" id="IPR045621">
    <property type="entry name" value="BPD_transp_1_N"/>
</dbReference>
<feature type="transmembrane region" description="Helical" evidence="7">
    <location>
        <begin position="285"/>
        <end position="304"/>
    </location>
</feature>
<evidence type="ECO:0000256" key="4">
    <source>
        <dbReference type="ARBA" id="ARBA00022692"/>
    </source>
</evidence>